<reference evidence="6 7" key="1">
    <citation type="journal article" date="2014" name="PLoS ONE">
        <title>Genome Information of Methylobacterium oryzae, a Plant-Probiotic Methylotroph in the Phyllosphere.</title>
        <authorList>
            <person name="Kwak M.J."/>
            <person name="Jeong H."/>
            <person name="Madhaiyan M."/>
            <person name="Lee Y."/>
            <person name="Sa T.M."/>
            <person name="Oh T.K."/>
            <person name="Kim J.F."/>
        </authorList>
    </citation>
    <scope>NUCLEOTIDE SEQUENCE [LARGE SCALE GENOMIC DNA]</scope>
    <source>
        <strain evidence="6 7">CBMB20</strain>
    </source>
</reference>
<dbReference type="GO" id="GO:0003677">
    <property type="term" value="F:DNA binding"/>
    <property type="evidence" value="ECO:0007669"/>
    <property type="project" value="UniProtKB-KW"/>
</dbReference>
<dbReference type="Proteomes" id="UP000029492">
    <property type="component" value="Chromosome"/>
</dbReference>
<dbReference type="PROSITE" id="PS50042">
    <property type="entry name" value="CNMP_BINDING_3"/>
    <property type="match status" value="1"/>
</dbReference>
<dbReference type="STRING" id="693986.MOC_1782"/>
<dbReference type="GO" id="GO:0003700">
    <property type="term" value="F:DNA-binding transcription factor activity"/>
    <property type="evidence" value="ECO:0007669"/>
    <property type="project" value="TreeGrafter"/>
</dbReference>
<dbReference type="InterPro" id="IPR000595">
    <property type="entry name" value="cNMP-bd_dom"/>
</dbReference>
<dbReference type="PROSITE" id="PS51063">
    <property type="entry name" value="HTH_CRP_2"/>
    <property type="match status" value="1"/>
</dbReference>
<dbReference type="SMART" id="SM00419">
    <property type="entry name" value="HTH_CRP"/>
    <property type="match status" value="1"/>
</dbReference>
<evidence type="ECO:0000313" key="7">
    <source>
        <dbReference type="Proteomes" id="UP000029492"/>
    </source>
</evidence>
<dbReference type="AlphaFoldDB" id="A0A089NQ64"/>
<dbReference type="InterPro" id="IPR036390">
    <property type="entry name" value="WH_DNA-bd_sf"/>
</dbReference>
<dbReference type="InterPro" id="IPR050397">
    <property type="entry name" value="Env_Response_Regulators"/>
</dbReference>
<evidence type="ECO:0000256" key="2">
    <source>
        <dbReference type="ARBA" id="ARBA00023125"/>
    </source>
</evidence>
<dbReference type="SMART" id="SM00100">
    <property type="entry name" value="cNMP"/>
    <property type="match status" value="1"/>
</dbReference>
<dbReference type="InterPro" id="IPR036388">
    <property type="entry name" value="WH-like_DNA-bd_sf"/>
</dbReference>
<dbReference type="SUPFAM" id="SSF46785">
    <property type="entry name" value="Winged helix' DNA-binding domain"/>
    <property type="match status" value="1"/>
</dbReference>
<dbReference type="Gene3D" id="1.10.10.10">
    <property type="entry name" value="Winged helix-like DNA-binding domain superfamily/Winged helix DNA-binding domain"/>
    <property type="match status" value="1"/>
</dbReference>
<gene>
    <name evidence="6" type="ORF">MOC_1782</name>
</gene>
<dbReference type="GO" id="GO:0005829">
    <property type="term" value="C:cytosol"/>
    <property type="evidence" value="ECO:0007669"/>
    <property type="project" value="TreeGrafter"/>
</dbReference>
<evidence type="ECO:0000313" key="6">
    <source>
        <dbReference type="EMBL" id="AIQ89537.1"/>
    </source>
</evidence>
<organism evidence="6 7">
    <name type="scientific">Methylobacterium oryzae CBMB20</name>
    <dbReference type="NCBI Taxonomy" id="693986"/>
    <lineage>
        <taxon>Bacteria</taxon>
        <taxon>Pseudomonadati</taxon>
        <taxon>Pseudomonadota</taxon>
        <taxon>Alphaproteobacteria</taxon>
        <taxon>Hyphomicrobiales</taxon>
        <taxon>Methylobacteriaceae</taxon>
        <taxon>Methylobacterium</taxon>
    </lineage>
</organism>
<dbReference type="HOGENOM" id="CLU_075053_0_0_5"/>
<sequence>MNPFLRKLALRADLDEADMAALDAATSATAQVEAGRDLVSEGERPDAAYVILQGFACRYKLVPDGGRSILAYLVPGDGCDLHASLLNRAIHSVATLTPCTVASVPYRTIKELAARRPNIYRALWWSVLVDEAVLQEWLVGVGRRSADRQVAHIICELFARLNAVGLGLEPDYRLPLAQSELADTAGLSNVHLSRVLSDLRRAGLIESGRKSVRVPNLKRLQDFSGFTPDYLLLPGSTQTPEALGALPQMTGQVRAASGP</sequence>
<evidence type="ECO:0000256" key="3">
    <source>
        <dbReference type="ARBA" id="ARBA00023163"/>
    </source>
</evidence>
<dbReference type="PANTHER" id="PTHR24567">
    <property type="entry name" value="CRP FAMILY TRANSCRIPTIONAL REGULATORY PROTEIN"/>
    <property type="match status" value="1"/>
</dbReference>
<evidence type="ECO:0000259" key="5">
    <source>
        <dbReference type="PROSITE" id="PS51063"/>
    </source>
</evidence>
<dbReference type="Pfam" id="PF13545">
    <property type="entry name" value="HTH_Crp_2"/>
    <property type="match status" value="1"/>
</dbReference>
<dbReference type="GeneID" id="96606361"/>
<dbReference type="SUPFAM" id="SSF51206">
    <property type="entry name" value="cAMP-binding domain-like"/>
    <property type="match status" value="1"/>
</dbReference>
<dbReference type="InterPro" id="IPR012318">
    <property type="entry name" value="HTH_CRP"/>
</dbReference>
<dbReference type="CDD" id="cd00038">
    <property type="entry name" value="CAP_ED"/>
    <property type="match status" value="1"/>
</dbReference>
<protein>
    <submittedName>
        <fullName evidence="6">Crp/Fnr family transcriptional regulator</fullName>
    </submittedName>
</protein>
<evidence type="ECO:0000256" key="1">
    <source>
        <dbReference type="ARBA" id="ARBA00023015"/>
    </source>
</evidence>
<accession>A0A089NQ64</accession>
<dbReference type="eggNOG" id="COG0664">
    <property type="taxonomic scope" value="Bacteria"/>
</dbReference>
<dbReference type="Gene3D" id="2.60.120.10">
    <property type="entry name" value="Jelly Rolls"/>
    <property type="match status" value="1"/>
</dbReference>
<dbReference type="KEGG" id="mor:MOC_1782"/>
<name>A0A089NQ64_9HYPH</name>
<dbReference type="InterPro" id="IPR018490">
    <property type="entry name" value="cNMP-bd_dom_sf"/>
</dbReference>
<keyword evidence="1" id="KW-0805">Transcription regulation</keyword>
<keyword evidence="3" id="KW-0804">Transcription</keyword>
<dbReference type="PANTHER" id="PTHR24567:SF68">
    <property type="entry name" value="DNA-BINDING TRANSCRIPTIONAL DUAL REGULATOR CRP"/>
    <property type="match status" value="1"/>
</dbReference>
<feature type="domain" description="Cyclic nucleotide-binding" evidence="4">
    <location>
        <begin position="10"/>
        <end position="77"/>
    </location>
</feature>
<feature type="domain" description="HTH crp-type" evidence="5">
    <location>
        <begin position="144"/>
        <end position="218"/>
    </location>
</feature>
<dbReference type="InterPro" id="IPR014710">
    <property type="entry name" value="RmlC-like_jellyroll"/>
</dbReference>
<keyword evidence="7" id="KW-1185">Reference proteome</keyword>
<dbReference type="EMBL" id="CP003811">
    <property type="protein sequence ID" value="AIQ89537.1"/>
    <property type="molecule type" value="Genomic_DNA"/>
</dbReference>
<dbReference type="Pfam" id="PF00027">
    <property type="entry name" value="cNMP_binding"/>
    <property type="match status" value="1"/>
</dbReference>
<proteinExistence type="predicted"/>
<dbReference type="RefSeq" id="WP_043756572.1">
    <property type="nucleotide sequence ID" value="NZ_CP003811.1"/>
</dbReference>
<evidence type="ECO:0000259" key="4">
    <source>
        <dbReference type="PROSITE" id="PS50042"/>
    </source>
</evidence>
<keyword evidence="2" id="KW-0238">DNA-binding</keyword>